<dbReference type="SUPFAM" id="SSF56784">
    <property type="entry name" value="HAD-like"/>
    <property type="match status" value="1"/>
</dbReference>
<dbReference type="AlphaFoldDB" id="A0ABD3QNA9"/>
<dbReference type="CDD" id="cd01427">
    <property type="entry name" value="HAD_like"/>
    <property type="match status" value="1"/>
</dbReference>
<dbReference type="PANTHER" id="PTHR43434">
    <property type="entry name" value="PHOSPHOGLYCOLATE PHOSPHATASE"/>
    <property type="match status" value="1"/>
</dbReference>
<dbReference type="InterPro" id="IPR050155">
    <property type="entry name" value="HAD-like_hydrolase_sf"/>
</dbReference>
<evidence type="ECO:0000313" key="2">
    <source>
        <dbReference type="Proteomes" id="UP001530400"/>
    </source>
</evidence>
<dbReference type="GO" id="GO:0003824">
    <property type="term" value="F:catalytic activity"/>
    <property type="evidence" value="ECO:0007669"/>
    <property type="project" value="UniProtKB-ARBA"/>
</dbReference>
<organism evidence="1 2">
    <name type="scientific">Cyclotella atomus</name>
    <dbReference type="NCBI Taxonomy" id="382360"/>
    <lineage>
        <taxon>Eukaryota</taxon>
        <taxon>Sar</taxon>
        <taxon>Stramenopiles</taxon>
        <taxon>Ochrophyta</taxon>
        <taxon>Bacillariophyta</taxon>
        <taxon>Coscinodiscophyceae</taxon>
        <taxon>Thalassiosirophycidae</taxon>
        <taxon>Stephanodiscales</taxon>
        <taxon>Stephanodiscaceae</taxon>
        <taxon>Cyclotella</taxon>
    </lineage>
</organism>
<dbReference type="EMBL" id="JALLPJ020000192">
    <property type="protein sequence ID" value="KAL3799215.1"/>
    <property type="molecule type" value="Genomic_DNA"/>
</dbReference>
<dbReference type="Proteomes" id="UP001530400">
    <property type="component" value="Unassembled WGS sequence"/>
</dbReference>
<evidence type="ECO:0000313" key="1">
    <source>
        <dbReference type="EMBL" id="KAL3799215.1"/>
    </source>
</evidence>
<name>A0ABD3QNA9_9STRA</name>
<dbReference type="PANTHER" id="PTHR43434:SF22">
    <property type="entry name" value="PHOSPHOGLYCOLATE PHOSPHATASE"/>
    <property type="match status" value="1"/>
</dbReference>
<accession>A0ABD3QNA9</accession>
<dbReference type="Gene3D" id="3.40.50.1000">
    <property type="entry name" value="HAD superfamily/HAD-like"/>
    <property type="match status" value="1"/>
</dbReference>
<keyword evidence="2" id="KW-1185">Reference proteome</keyword>
<dbReference type="SFLD" id="SFLDS00003">
    <property type="entry name" value="Haloacid_Dehalogenase"/>
    <property type="match status" value="1"/>
</dbReference>
<comment type="caution">
    <text evidence="1">The sequence shown here is derived from an EMBL/GenBank/DDBJ whole genome shotgun (WGS) entry which is preliminary data.</text>
</comment>
<evidence type="ECO:0008006" key="3">
    <source>
        <dbReference type="Google" id="ProtNLM"/>
    </source>
</evidence>
<reference evidence="1 2" key="1">
    <citation type="submission" date="2024-10" db="EMBL/GenBank/DDBJ databases">
        <title>Updated reference genomes for cyclostephanoid diatoms.</title>
        <authorList>
            <person name="Roberts W.R."/>
            <person name="Alverson A.J."/>
        </authorList>
    </citation>
    <scope>NUCLEOTIDE SEQUENCE [LARGE SCALE GENOMIC DNA]</scope>
    <source>
        <strain evidence="1 2">AJA010-31</strain>
    </source>
</reference>
<protein>
    <recommendedName>
        <fullName evidence="3">Phosphoglycolate phosphatase</fullName>
    </recommendedName>
</protein>
<dbReference type="InterPro" id="IPR023214">
    <property type="entry name" value="HAD_sf"/>
</dbReference>
<sequence>MKRFAMNGAMLFYYSLIAGAIIFLFTSTVHSFLLHCPSSLHATMKLLPRQLSIPLELHESGSVNDDNPFSHPYCSKTAVGAATAFVNRLKDSSKPKMVVFDKDGTLGDCSGSLRRWVHHMTSKIESMFAGAGNVENLVHVFHTEIGWNAAANDVVPSAPVAAGTWDDIVSLVYEFLVEHQDLMDGTSLISRDLVMQWHLELGDLHEHDTPLLEDLAIMMKACQELGYTVAICTSDDRAGTNKAMKRWGIDHVVQFSICGNEVQEGKPSALPLRVLCQQASSGMHTYHPHDCIVVGDTTSDTGMARAARAGFCIGVLTGSGTVDQLLDSGAHLILPDVGYVPSLLKSFQQQQLSTETSPVAREISL</sequence>
<dbReference type="Pfam" id="PF00702">
    <property type="entry name" value="Hydrolase"/>
    <property type="match status" value="1"/>
</dbReference>
<dbReference type="InterPro" id="IPR036412">
    <property type="entry name" value="HAD-like_sf"/>
</dbReference>
<dbReference type="SFLD" id="SFLDG01129">
    <property type="entry name" value="C1.5:_HAD__Beta-PGM__Phosphata"/>
    <property type="match status" value="1"/>
</dbReference>
<gene>
    <name evidence="1" type="ORF">ACHAWO_000447</name>
</gene>
<proteinExistence type="predicted"/>